<proteinExistence type="predicted"/>
<gene>
    <name evidence="1" type="ORF">ACFP1C_12445</name>
</gene>
<dbReference type="EMBL" id="JBHSSI010000078">
    <property type="protein sequence ID" value="MFC6261743.1"/>
    <property type="molecule type" value="Genomic_DNA"/>
</dbReference>
<reference evidence="2" key="1">
    <citation type="journal article" date="2019" name="Int. J. Syst. Evol. Microbiol.">
        <title>The Global Catalogue of Microorganisms (GCM) 10K type strain sequencing project: providing services to taxonomists for standard genome sequencing and annotation.</title>
        <authorList>
            <consortium name="The Broad Institute Genomics Platform"/>
            <consortium name="The Broad Institute Genome Sequencing Center for Infectious Disease"/>
            <person name="Wu L."/>
            <person name="Ma J."/>
        </authorList>
    </citation>
    <scope>NUCLEOTIDE SEQUENCE [LARGE SCALE GENOMIC DNA]</scope>
    <source>
        <strain evidence="2">CCM 8908</strain>
    </source>
</reference>
<dbReference type="Proteomes" id="UP001596283">
    <property type="component" value="Unassembled WGS sequence"/>
</dbReference>
<evidence type="ECO:0000313" key="1">
    <source>
        <dbReference type="EMBL" id="MFC6261743.1"/>
    </source>
</evidence>
<evidence type="ECO:0000313" key="2">
    <source>
        <dbReference type="Proteomes" id="UP001596283"/>
    </source>
</evidence>
<comment type="caution">
    <text evidence="1">The sequence shown here is derived from an EMBL/GenBank/DDBJ whole genome shotgun (WGS) entry which is preliminary data.</text>
</comment>
<keyword evidence="2" id="KW-1185">Reference proteome</keyword>
<accession>A0ABW1TLP4</accession>
<name>A0ABW1TLP4_9LACO</name>
<organism evidence="1 2">
    <name type="scientific">Levilactobacillus fujinensis</name>
    <dbReference type="NCBI Taxonomy" id="2486024"/>
    <lineage>
        <taxon>Bacteria</taxon>
        <taxon>Bacillati</taxon>
        <taxon>Bacillota</taxon>
        <taxon>Bacilli</taxon>
        <taxon>Lactobacillales</taxon>
        <taxon>Lactobacillaceae</taxon>
        <taxon>Levilactobacillus</taxon>
    </lineage>
</organism>
<protein>
    <submittedName>
        <fullName evidence="1">Uncharacterized protein</fullName>
    </submittedName>
</protein>
<dbReference type="RefSeq" id="WP_125685316.1">
    <property type="nucleotide sequence ID" value="NZ_JBHSSI010000078.1"/>
</dbReference>
<sequence>MIKYFFFTGKGSVDKHTIAVSSVAQLVDQDYRVVLINGPGQQFAGPFLTNRHRSIATVPSQDVANFNPNTTIDYREHVIG</sequence>